<keyword evidence="4 5" id="KW-0472">Membrane</keyword>
<evidence type="ECO:0000313" key="8">
    <source>
        <dbReference type="EMBL" id="KAL1529538.1"/>
    </source>
</evidence>
<comment type="subcellular location">
    <subcellularLocation>
        <location evidence="1">Membrane</location>
        <topology evidence="1">Multi-pass membrane protein</topology>
    </subcellularLocation>
</comment>
<keyword evidence="2 5" id="KW-0812">Transmembrane</keyword>
<evidence type="ECO:0000256" key="4">
    <source>
        <dbReference type="ARBA" id="ARBA00023136"/>
    </source>
</evidence>
<keyword evidence="9" id="KW-1185">Reference proteome</keyword>
<comment type="caution">
    <text evidence="8">The sequence shown here is derived from an EMBL/GenBank/DDBJ whole genome shotgun (WGS) entry which is preliminary data.</text>
</comment>
<sequence length="402" mass="42846">MPSRRPALLALLLLGACSLSDGNELSPSPRAAQPHLPRPVSLLPLAPSRLHVDHLARKPPLAPSAPSAPSAPTLAHRLKVPLAFLGWYALSIVYSLLNKEVLTVWKFPCVFAAMQLLVGSLFVCGLWLPLPTMGMSEKRYAPVRAAPRLSWAELKKLAIIGFWLALGHVLSTVAPAYGTVAFTNVVKTLEPFFTCLFSFLFLGQRFALPVYLSLLPVIGGVAVASANEVSFSATSLFSGLASNVCFALRAISAKTVMSAPIGQNLDAKNLYAVLTMLALGMIAPFALLFEGSGLISGTLDTVKNVGLGSFLRMLLYAGMSHYLYNECAFLALSSVHPVTHAVANTIKRVAVIVVSVLYFHNPLTLTGAVGSAVAIIGVFLYSLAKVNQCDILYLVIAPHVLG</sequence>
<feature type="transmembrane region" description="Helical" evidence="5">
    <location>
        <begin position="192"/>
        <end position="223"/>
    </location>
</feature>
<evidence type="ECO:0000256" key="6">
    <source>
        <dbReference type="SAM" id="SignalP"/>
    </source>
</evidence>
<dbReference type="InterPro" id="IPR050186">
    <property type="entry name" value="TPT_transporter"/>
</dbReference>
<evidence type="ECO:0000259" key="7">
    <source>
        <dbReference type="Pfam" id="PF03151"/>
    </source>
</evidence>
<feature type="transmembrane region" description="Helical" evidence="5">
    <location>
        <begin position="269"/>
        <end position="289"/>
    </location>
</feature>
<keyword evidence="3 5" id="KW-1133">Transmembrane helix</keyword>
<proteinExistence type="predicted"/>
<dbReference type="Pfam" id="PF03151">
    <property type="entry name" value="TPT"/>
    <property type="match status" value="1"/>
</dbReference>
<dbReference type="GO" id="GO:0016020">
    <property type="term" value="C:membrane"/>
    <property type="evidence" value="ECO:0007669"/>
    <property type="project" value="UniProtKB-SubCell"/>
</dbReference>
<feature type="signal peptide" evidence="6">
    <location>
        <begin position="1"/>
        <end position="22"/>
    </location>
</feature>
<dbReference type="SUPFAM" id="SSF103481">
    <property type="entry name" value="Multidrug resistance efflux transporter EmrE"/>
    <property type="match status" value="2"/>
</dbReference>
<feature type="domain" description="Sugar phosphate transporter" evidence="7">
    <location>
        <begin position="79"/>
        <end position="382"/>
    </location>
</feature>
<organism evidence="8 9">
    <name type="scientific">Prymnesium parvum</name>
    <name type="common">Toxic golden alga</name>
    <dbReference type="NCBI Taxonomy" id="97485"/>
    <lineage>
        <taxon>Eukaryota</taxon>
        <taxon>Haptista</taxon>
        <taxon>Haptophyta</taxon>
        <taxon>Prymnesiophyceae</taxon>
        <taxon>Prymnesiales</taxon>
        <taxon>Prymnesiaceae</taxon>
        <taxon>Prymnesium</taxon>
    </lineage>
</organism>
<reference evidence="8 9" key="1">
    <citation type="journal article" date="2024" name="Science">
        <title>Giant polyketide synthase enzymes in the biosynthesis of giant marine polyether toxins.</title>
        <authorList>
            <person name="Fallon T.R."/>
            <person name="Shende V.V."/>
            <person name="Wierzbicki I.H."/>
            <person name="Pendleton A.L."/>
            <person name="Watervoot N.F."/>
            <person name="Auber R.P."/>
            <person name="Gonzalez D.J."/>
            <person name="Wisecaver J.H."/>
            <person name="Moore B.S."/>
        </authorList>
    </citation>
    <scope>NUCLEOTIDE SEQUENCE [LARGE SCALE GENOMIC DNA]</scope>
    <source>
        <strain evidence="8 9">12B1</strain>
    </source>
</reference>
<dbReference type="InterPro" id="IPR004853">
    <property type="entry name" value="Sugar_P_trans_dom"/>
</dbReference>
<evidence type="ECO:0000256" key="2">
    <source>
        <dbReference type="ARBA" id="ARBA00022692"/>
    </source>
</evidence>
<dbReference type="PANTHER" id="PTHR11132">
    <property type="entry name" value="SOLUTE CARRIER FAMILY 35"/>
    <property type="match status" value="1"/>
</dbReference>
<feature type="transmembrane region" description="Helical" evidence="5">
    <location>
        <begin position="365"/>
        <end position="384"/>
    </location>
</feature>
<feature type="transmembrane region" description="Helical" evidence="5">
    <location>
        <begin position="109"/>
        <end position="130"/>
    </location>
</feature>
<accession>A0AB34K8F0</accession>
<evidence type="ECO:0000313" key="9">
    <source>
        <dbReference type="Proteomes" id="UP001515480"/>
    </source>
</evidence>
<evidence type="ECO:0000256" key="1">
    <source>
        <dbReference type="ARBA" id="ARBA00004141"/>
    </source>
</evidence>
<dbReference type="AlphaFoldDB" id="A0AB34K8F0"/>
<protein>
    <recommendedName>
        <fullName evidence="7">Sugar phosphate transporter domain-containing protein</fullName>
    </recommendedName>
</protein>
<gene>
    <name evidence="8" type="ORF">AB1Y20_000483</name>
</gene>
<keyword evidence="6" id="KW-0732">Signal</keyword>
<evidence type="ECO:0000256" key="5">
    <source>
        <dbReference type="SAM" id="Phobius"/>
    </source>
</evidence>
<feature type="transmembrane region" description="Helical" evidence="5">
    <location>
        <begin position="157"/>
        <end position="180"/>
    </location>
</feature>
<dbReference type="EMBL" id="JBGBPQ010000001">
    <property type="protein sequence ID" value="KAL1529538.1"/>
    <property type="molecule type" value="Genomic_DNA"/>
</dbReference>
<dbReference type="Proteomes" id="UP001515480">
    <property type="component" value="Unassembled WGS sequence"/>
</dbReference>
<name>A0AB34K8F0_PRYPA</name>
<feature type="transmembrane region" description="Helical" evidence="5">
    <location>
        <begin position="80"/>
        <end position="97"/>
    </location>
</feature>
<feature type="chain" id="PRO_5044274132" description="Sugar phosphate transporter domain-containing protein" evidence="6">
    <location>
        <begin position="23"/>
        <end position="402"/>
    </location>
</feature>
<evidence type="ECO:0000256" key="3">
    <source>
        <dbReference type="ARBA" id="ARBA00022989"/>
    </source>
</evidence>
<dbReference type="InterPro" id="IPR037185">
    <property type="entry name" value="EmrE-like"/>
</dbReference>
<feature type="transmembrane region" description="Helical" evidence="5">
    <location>
        <begin position="229"/>
        <end position="248"/>
    </location>
</feature>
<dbReference type="PROSITE" id="PS51257">
    <property type="entry name" value="PROKAR_LIPOPROTEIN"/>
    <property type="match status" value="1"/>
</dbReference>